<evidence type="ECO:0000256" key="2">
    <source>
        <dbReference type="ARBA" id="ARBA00051243"/>
    </source>
</evidence>
<reference evidence="7" key="1">
    <citation type="submission" date="2014-01" db="EMBL/GenBank/DDBJ databases">
        <title>The Genome Sequence of Anopheles farauti FAR1 (V2).</title>
        <authorList>
            <consortium name="The Broad Institute Genomics Platform"/>
            <person name="Neafsey D.E."/>
            <person name="Besansky N."/>
            <person name="Howell P."/>
            <person name="Walton C."/>
            <person name="Young S.K."/>
            <person name="Zeng Q."/>
            <person name="Gargeya S."/>
            <person name="Fitzgerald M."/>
            <person name="Haas B."/>
            <person name="Abouelleil A."/>
            <person name="Allen A.W."/>
            <person name="Alvarado L."/>
            <person name="Arachchi H.M."/>
            <person name="Berlin A.M."/>
            <person name="Chapman S.B."/>
            <person name="Gainer-Dewar J."/>
            <person name="Goldberg J."/>
            <person name="Griggs A."/>
            <person name="Gujja S."/>
            <person name="Hansen M."/>
            <person name="Howarth C."/>
            <person name="Imamovic A."/>
            <person name="Ireland A."/>
            <person name="Larimer J."/>
            <person name="McCowan C."/>
            <person name="Murphy C."/>
            <person name="Pearson M."/>
            <person name="Poon T.W."/>
            <person name="Priest M."/>
            <person name="Roberts A."/>
            <person name="Saif S."/>
            <person name="Shea T."/>
            <person name="Sisk P."/>
            <person name="Sykes S."/>
            <person name="Wortman J."/>
            <person name="Nusbaum C."/>
            <person name="Birren B."/>
        </authorList>
    </citation>
    <scope>NUCLEOTIDE SEQUENCE [LARGE SCALE GENOMIC DNA]</scope>
    <source>
        <strain evidence="7">FAR1</strain>
    </source>
</reference>
<dbReference type="VEuPathDB" id="VectorBase:AFAF005349"/>
<dbReference type="PROSITE" id="PS00107">
    <property type="entry name" value="PROTEIN_KINASE_ATP"/>
    <property type="match status" value="1"/>
</dbReference>
<dbReference type="Proteomes" id="UP000075886">
    <property type="component" value="Unassembled WGS sequence"/>
</dbReference>
<evidence type="ECO:0000256" key="1">
    <source>
        <dbReference type="ARBA" id="ARBA00004167"/>
    </source>
</evidence>
<keyword evidence="4" id="KW-0732">Signal</keyword>
<dbReference type="PANTHER" id="PTHR24416">
    <property type="entry name" value="TYROSINE-PROTEIN KINASE RECEPTOR"/>
    <property type="match status" value="1"/>
</dbReference>
<dbReference type="InterPro" id="IPR008266">
    <property type="entry name" value="Tyr_kinase_AS"/>
</dbReference>
<dbReference type="PANTHER" id="PTHR24416:SF594">
    <property type="entry name" value="PROTEIN KINASE DOMAIN-CONTAINING PROTEIN"/>
    <property type="match status" value="1"/>
</dbReference>
<comment type="catalytic activity">
    <reaction evidence="2">
        <text>L-tyrosyl-[protein] + ATP = O-phospho-L-tyrosyl-[protein] + ADP + H(+)</text>
        <dbReference type="Rhea" id="RHEA:10596"/>
        <dbReference type="Rhea" id="RHEA-COMP:10136"/>
        <dbReference type="Rhea" id="RHEA-COMP:20101"/>
        <dbReference type="ChEBI" id="CHEBI:15378"/>
        <dbReference type="ChEBI" id="CHEBI:30616"/>
        <dbReference type="ChEBI" id="CHEBI:46858"/>
        <dbReference type="ChEBI" id="CHEBI:61978"/>
        <dbReference type="ChEBI" id="CHEBI:456216"/>
        <dbReference type="EC" id="2.7.10.1"/>
    </reaction>
</comment>
<dbReference type="GO" id="GO:0005524">
    <property type="term" value="F:ATP binding"/>
    <property type="evidence" value="ECO:0007669"/>
    <property type="project" value="UniProtKB-UniRule"/>
</dbReference>
<dbReference type="SUPFAM" id="SSF56112">
    <property type="entry name" value="Protein kinase-like (PK-like)"/>
    <property type="match status" value="1"/>
</dbReference>
<reference evidence="6" key="2">
    <citation type="submission" date="2020-05" db="UniProtKB">
        <authorList>
            <consortium name="EnsemblMetazoa"/>
        </authorList>
    </citation>
    <scope>IDENTIFICATION</scope>
    <source>
        <strain evidence="6">FAR1</strain>
    </source>
</reference>
<keyword evidence="7" id="KW-1185">Reference proteome</keyword>
<protein>
    <recommendedName>
        <fullName evidence="5">Protein kinase domain-containing protein</fullName>
    </recommendedName>
</protein>
<dbReference type="InterPro" id="IPR000719">
    <property type="entry name" value="Prot_kinase_dom"/>
</dbReference>
<dbReference type="GO" id="GO:0005886">
    <property type="term" value="C:plasma membrane"/>
    <property type="evidence" value="ECO:0007669"/>
    <property type="project" value="TreeGrafter"/>
</dbReference>
<organism evidence="6 7">
    <name type="scientific">Anopheles farauti</name>
    <dbReference type="NCBI Taxonomy" id="69004"/>
    <lineage>
        <taxon>Eukaryota</taxon>
        <taxon>Metazoa</taxon>
        <taxon>Ecdysozoa</taxon>
        <taxon>Arthropoda</taxon>
        <taxon>Hexapoda</taxon>
        <taxon>Insecta</taxon>
        <taxon>Pterygota</taxon>
        <taxon>Neoptera</taxon>
        <taxon>Endopterygota</taxon>
        <taxon>Diptera</taxon>
        <taxon>Nematocera</taxon>
        <taxon>Culicoidea</taxon>
        <taxon>Culicidae</taxon>
        <taxon>Anophelinae</taxon>
        <taxon>Anopheles</taxon>
    </lineage>
</organism>
<sequence length="741" mass="82548">MEATRKGVNLLLMVYTVLLIAGKVRGAEEPYGLMVTPVRSDQHVKLHIWWNSSLPDDTNYAVTITHVDSEKCTLKDSPFQNQKHIKCAPIVFGAETNNVTTPSDDGGVFKHTCPIQHHCTYSVKVEALNFPLSIVGLVEVPDCVEGLCSCHYTEHLPALVNTSAIIDRATNKLIVTWTLGTYNASELPVNVTPKTISIGVRRGTNNDLGWGGQHSSVVELTFPLASGTHSFDIDHFAGSKYVFVVQLKVLDTRDCERAASPIRATEPKRKIERIRSALTGAILCTDTVNPTFTDTNTFHVDEFASKDSSGLLLTMVFLDSSNNCERSMPSIKLMNYSARSNVNARARGDADYLEVPHSCLRIGREIGKGAFGRVFMASAVKLPGFSGPKIVAIKQLKKCSSSDEFDEFLDEITMMKKVGKHPNIVALLGCCTIKEPLTMIMEYVGCGDLLEYLRKIRAKHLAKAHQLEIGAQLENANSAQNAVPGNNIFGPMVKYLDLLHTSSSTSDASYITQTDNTTRPSVTETTYTMLSGTMGDEDNASALGTCSLEYVLDHKELHNFAKQIAFGMEHLEELQITHRDLAARNILIDERKTLKISDFGLSRTGIYVNTRNKKVPLRWLSVEAMRDNLYSNKSDVWAFGIVLWEIGTLGGYPYPSVSNHELFAYLQAGKRLERPENCTTEVYDLMLQCWREDPNERPSFKQISKHLQPHKKIYIDFNEIQPTYVFPPTSDQIRLAIANNK</sequence>
<proteinExistence type="predicted"/>
<dbReference type="Gene3D" id="1.10.510.10">
    <property type="entry name" value="Transferase(Phosphotransferase) domain 1"/>
    <property type="match status" value="1"/>
</dbReference>
<evidence type="ECO:0000313" key="7">
    <source>
        <dbReference type="Proteomes" id="UP000075886"/>
    </source>
</evidence>
<name>A0A182Q8T9_9DIPT</name>
<dbReference type="GO" id="GO:0004714">
    <property type="term" value="F:transmembrane receptor protein tyrosine kinase activity"/>
    <property type="evidence" value="ECO:0007669"/>
    <property type="project" value="UniProtKB-EC"/>
</dbReference>
<dbReference type="InterPro" id="IPR001245">
    <property type="entry name" value="Ser-Thr/Tyr_kinase_cat_dom"/>
</dbReference>
<dbReference type="Pfam" id="PF07714">
    <property type="entry name" value="PK_Tyr_Ser-Thr"/>
    <property type="match status" value="1"/>
</dbReference>
<dbReference type="GO" id="GO:0007169">
    <property type="term" value="P:cell surface receptor protein tyrosine kinase signaling pathway"/>
    <property type="evidence" value="ECO:0007669"/>
    <property type="project" value="TreeGrafter"/>
</dbReference>
<feature type="signal peptide" evidence="4">
    <location>
        <begin position="1"/>
        <end position="26"/>
    </location>
</feature>
<evidence type="ECO:0000256" key="4">
    <source>
        <dbReference type="SAM" id="SignalP"/>
    </source>
</evidence>
<feature type="domain" description="Protein kinase" evidence="5">
    <location>
        <begin position="360"/>
        <end position="713"/>
    </location>
</feature>
<dbReference type="CDD" id="cd00192">
    <property type="entry name" value="PTKc"/>
    <property type="match status" value="1"/>
</dbReference>
<evidence type="ECO:0000259" key="5">
    <source>
        <dbReference type="PROSITE" id="PS50011"/>
    </source>
</evidence>
<dbReference type="InterPro" id="IPR020635">
    <property type="entry name" value="Tyr_kinase_cat_dom"/>
</dbReference>
<dbReference type="FunFam" id="1.10.510.10:FF:000677">
    <property type="entry name" value="Uncharacterized protein, isoform A"/>
    <property type="match status" value="1"/>
</dbReference>
<keyword evidence="3" id="KW-0067">ATP-binding</keyword>
<evidence type="ECO:0000313" key="6">
    <source>
        <dbReference type="EnsemblMetazoa" id="AFAF005349-PA"/>
    </source>
</evidence>
<dbReference type="GO" id="GO:0043235">
    <property type="term" value="C:receptor complex"/>
    <property type="evidence" value="ECO:0007669"/>
    <property type="project" value="TreeGrafter"/>
</dbReference>
<dbReference type="PROSITE" id="PS00109">
    <property type="entry name" value="PROTEIN_KINASE_TYR"/>
    <property type="match status" value="1"/>
</dbReference>
<dbReference type="EMBL" id="AXCN02001858">
    <property type="status" value="NOT_ANNOTATED_CDS"/>
    <property type="molecule type" value="Genomic_DNA"/>
</dbReference>
<feature type="chain" id="PRO_5008132556" description="Protein kinase domain-containing protein" evidence="4">
    <location>
        <begin position="27"/>
        <end position="741"/>
    </location>
</feature>
<dbReference type="InterPro" id="IPR017441">
    <property type="entry name" value="Protein_kinase_ATP_BS"/>
</dbReference>
<dbReference type="InterPro" id="IPR011009">
    <property type="entry name" value="Kinase-like_dom_sf"/>
</dbReference>
<dbReference type="STRING" id="69004.A0A182Q8T9"/>
<dbReference type="AlphaFoldDB" id="A0A182Q8T9"/>
<feature type="binding site" evidence="3">
    <location>
        <position position="394"/>
    </location>
    <ligand>
        <name>ATP</name>
        <dbReference type="ChEBI" id="CHEBI:30616"/>
    </ligand>
</feature>
<keyword evidence="3" id="KW-0547">Nucleotide-binding</keyword>
<evidence type="ECO:0000256" key="3">
    <source>
        <dbReference type="PROSITE-ProRule" id="PRU10141"/>
    </source>
</evidence>
<comment type="subcellular location">
    <subcellularLocation>
        <location evidence="1">Membrane</location>
        <topology evidence="1">Single-pass membrane protein</topology>
    </subcellularLocation>
</comment>
<dbReference type="InterPro" id="IPR050122">
    <property type="entry name" value="RTK"/>
</dbReference>
<dbReference type="Gene3D" id="3.30.200.20">
    <property type="entry name" value="Phosphorylase Kinase, domain 1"/>
    <property type="match status" value="1"/>
</dbReference>
<accession>A0A182Q8T9</accession>
<dbReference type="SMART" id="SM00219">
    <property type="entry name" value="TyrKc"/>
    <property type="match status" value="1"/>
</dbReference>
<dbReference type="EnsemblMetazoa" id="AFAF005349-RA">
    <property type="protein sequence ID" value="AFAF005349-PA"/>
    <property type="gene ID" value="AFAF005349"/>
</dbReference>
<dbReference type="PROSITE" id="PS50011">
    <property type="entry name" value="PROTEIN_KINASE_DOM"/>
    <property type="match status" value="1"/>
</dbReference>